<organism evidence="1 2">
    <name type="scientific">Cellvibrio mixtus</name>
    <dbReference type="NCBI Taxonomy" id="39650"/>
    <lineage>
        <taxon>Bacteria</taxon>
        <taxon>Pseudomonadati</taxon>
        <taxon>Pseudomonadota</taxon>
        <taxon>Gammaproteobacteria</taxon>
        <taxon>Cellvibrionales</taxon>
        <taxon>Cellvibrionaceae</taxon>
        <taxon>Cellvibrio</taxon>
    </lineage>
</organism>
<dbReference type="Proteomes" id="UP000216101">
    <property type="component" value="Unassembled WGS sequence"/>
</dbReference>
<dbReference type="EMBL" id="NHNI01000002">
    <property type="protein sequence ID" value="OZY84749.1"/>
    <property type="molecule type" value="Genomic_DNA"/>
</dbReference>
<keyword evidence="2" id="KW-1185">Reference proteome</keyword>
<reference evidence="2" key="1">
    <citation type="submission" date="2017-05" db="EMBL/GenBank/DDBJ databases">
        <authorList>
            <person name="Barney B.M."/>
        </authorList>
    </citation>
    <scope>NUCLEOTIDE SEQUENCE [LARGE SCALE GENOMIC DNA]</scope>
    <source>
        <strain evidence="2">PSBB022</strain>
    </source>
</reference>
<dbReference type="Pfam" id="PF09839">
    <property type="entry name" value="DUF2066"/>
    <property type="match status" value="1"/>
</dbReference>
<dbReference type="InterPro" id="IPR018642">
    <property type="entry name" value="DUF2066"/>
</dbReference>
<sequence>MAHSSCSWNGLKKGRHSNSLCRGVQCKARLQRKLFLSGNPDDSTLGCNFLNLCPIALAVGWFKPVTMRPHPIYWLCSGVYLVRLLSIRILLLSLCSVLVSPVLAGQQVDIYRAQALVKSQAEAERNAAARATFGELMVRVSGQRNALDNPVVRAAMPKAQNYLFGFSYKSSSEKLVEGTRSFTALALQLDYEPQAIAQLLRDAQLPLWPAQRPTLLVWLVFKDQRGLHLVPEVIDLQAINSFAAFRGLPLVFPKLDVEDSISLSADDLWALDQQKIKAASARYNADAILIGRYTPSAMGPIPAAIVVDPLAVGEFDSSDVASSAASIASAAASSVDDGSLIPVPVEPAQGPWQGDWLLLHGDVQDAFADETPEVKGLFNNAIDRVADYFANQYAIIPTNQGPQQIVLRIGNITSFAAFKQVQAYLEELALVQRMEVVTVNAEGVVVRLTTEADARLLTSTLALGRRLMPVQSAAVDSALTPSAPTQIAALPEGIDAEAMADLERAMASEQMSGTPAADDVNATTSTTAVLTHAGTLQDPLIYVWQK</sequence>
<evidence type="ECO:0008006" key="3">
    <source>
        <dbReference type="Google" id="ProtNLM"/>
    </source>
</evidence>
<gene>
    <name evidence="1" type="ORF">CBP51_16405</name>
</gene>
<name>A0A266Q5Y1_9GAMM</name>
<accession>A0A266Q5Y1</accession>
<evidence type="ECO:0000313" key="2">
    <source>
        <dbReference type="Proteomes" id="UP000216101"/>
    </source>
</evidence>
<comment type="caution">
    <text evidence="1">The sequence shown here is derived from an EMBL/GenBank/DDBJ whole genome shotgun (WGS) entry which is preliminary data.</text>
</comment>
<protein>
    <recommendedName>
        <fullName evidence="3">DUF2066 domain-containing protein</fullName>
    </recommendedName>
</protein>
<evidence type="ECO:0000313" key="1">
    <source>
        <dbReference type="EMBL" id="OZY84749.1"/>
    </source>
</evidence>
<proteinExistence type="predicted"/>
<dbReference type="AlphaFoldDB" id="A0A266Q5Y1"/>